<dbReference type="PANTHER" id="PTHR39419">
    <property type="entry name" value="SLL0814 PROTEIN"/>
    <property type="match status" value="1"/>
</dbReference>
<feature type="transmembrane region" description="Helical" evidence="1">
    <location>
        <begin position="38"/>
        <end position="54"/>
    </location>
</feature>
<proteinExistence type="predicted"/>
<protein>
    <submittedName>
        <fullName evidence="2">Unannotated protein</fullName>
    </submittedName>
</protein>
<organism evidence="2">
    <name type="scientific">freshwater metagenome</name>
    <dbReference type="NCBI Taxonomy" id="449393"/>
    <lineage>
        <taxon>unclassified sequences</taxon>
        <taxon>metagenomes</taxon>
        <taxon>ecological metagenomes</taxon>
    </lineage>
</organism>
<keyword evidence="1" id="KW-0472">Membrane</keyword>
<dbReference type="Pfam" id="PF04240">
    <property type="entry name" value="Caroten_synth"/>
    <property type="match status" value="1"/>
</dbReference>
<keyword evidence="1" id="KW-0812">Transmembrane</keyword>
<feature type="transmembrane region" description="Helical" evidence="1">
    <location>
        <begin position="134"/>
        <end position="151"/>
    </location>
</feature>
<sequence length="257" mass="28507">MNSKSEFLTLRLSAIAAALTVLANISWALVSGSTRDALTILGVLAFATASALHAKARYGLQFLTRFITIAVVVTFLIEVIGVSTGFPFGSYEYDQVRLGPTLLQVPLLIPLAWFMMLYPVWLVTKDLTKSRFKAVLISALLMATWDLYLDPQMVNEGYCTWFSNGIATTEIPISNFFGWFASAALLFALVGSSRQPTAREVSNLVPYASLMWVWLGNFLVNVVPVSPFFNQPAVAWSGLIGMGIVLLPWVWVKWQRR</sequence>
<feature type="transmembrane region" description="Helical" evidence="1">
    <location>
        <begin position="171"/>
        <end position="192"/>
    </location>
</feature>
<accession>A0A6J7BV49</accession>
<keyword evidence="1" id="KW-1133">Transmembrane helix</keyword>
<dbReference type="AlphaFoldDB" id="A0A6J7BV49"/>
<dbReference type="InterPro" id="IPR007354">
    <property type="entry name" value="CruF-like"/>
</dbReference>
<evidence type="ECO:0000313" key="2">
    <source>
        <dbReference type="EMBL" id="CAB4848701.1"/>
    </source>
</evidence>
<dbReference type="PANTHER" id="PTHR39419:SF1">
    <property type="entry name" value="SLL0814 PROTEIN"/>
    <property type="match status" value="1"/>
</dbReference>
<dbReference type="EMBL" id="CAFBIX010000032">
    <property type="protein sequence ID" value="CAB4848701.1"/>
    <property type="molecule type" value="Genomic_DNA"/>
</dbReference>
<feature type="transmembrane region" description="Helical" evidence="1">
    <location>
        <begin position="233"/>
        <end position="252"/>
    </location>
</feature>
<name>A0A6J7BV49_9ZZZZ</name>
<feature type="transmembrane region" description="Helical" evidence="1">
    <location>
        <begin position="204"/>
        <end position="227"/>
    </location>
</feature>
<gene>
    <name evidence="2" type="ORF">UFOPK3278_00861</name>
</gene>
<feature type="transmembrane region" description="Helical" evidence="1">
    <location>
        <begin position="101"/>
        <end position="122"/>
    </location>
</feature>
<feature type="transmembrane region" description="Helical" evidence="1">
    <location>
        <begin position="66"/>
        <end position="89"/>
    </location>
</feature>
<evidence type="ECO:0000256" key="1">
    <source>
        <dbReference type="SAM" id="Phobius"/>
    </source>
</evidence>
<reference evidence="2" key="1">
    <citation type="submission" date="2020-05" db="EMBL/GenBank/DDBJ databases">
        <authorList>
            <person name="Chiriac C."/>
            <person name="Salcher M."/>
            <person name="Ghai R."/>
            <person name="Kavagutti S V."/>
        </authorList>
    </citation>
    <scope>NUCLEOTIDE SEQUENCE</scope>
</reference>